<dbReference type="GO" id="GO:0009295">
    <property type="term" value="C:nucleoid"/>
    <property type="evidence" value="ECO:0007669"/>
    <property type="project" value="TreeGrafter"/>
</dbReference>
<dbReference type="CDD" id="cd04496">
    <property type="entry name" value="SSB_OBF"/>
    <property type="match status" value="1"/>
</dbReference>
<dbReference type="PROSITE" id="PS50935">
    <property type="entry name" value="SSB"/>
    <property type="match status" value="1"/>
</dbReference>
<evidence type="ECO:0000313" key="3">
    <source>
        <dbReference type="EnsemblMetazoa" id="XP_020909456.2"/>
    </source>
</evidence>
<dbReference type="HAMAP" id="MF_00984">
    <property type="entry name" value="SSB"/>
    <property type="match status" value="1"/>
</dbReference>
<evidence type="ECO:0000256" key="2">
    <source>
        <dbReference type="PIRNR" id="PIRNR002070"/>
    </source>
</evidence>
<evidence type="ECO:0000256" key="1">
    <source>
        <dbReference type="ARBA" id="ARBA00023125"/>
    </source>
</evidence>
<organism evidence="3 4">
    <name type="scientific">Exaiptasia diaphana</name>
    <name type="common">Tropical sea anemone</name>
    <name type="synonym">Aiptasia pulchella</name>
    <dbReference type="NCBI Taxonomy" id="2652724"/>
    <lineage>
        <taxon>Eukaryota</taxon>
        <taxon>Metazoa</taxon>
        <taxon>Cnidaria</taxon>
        <taxon>Anthozoa</taxon>
        <taxon>Hexacorallia</taxon>
        <taxon>Actiniaria</taxon>
        <taxon>Aiptasiidae</taxon>
        <taxon>Exaiptasia</taxon>
    </lineage>
</organism>
<reference evidence="3" key="1">
    <citation type="submission" date="2022-11" db="UniProtKB">
        <authorList>
            <consortium name="EnsemblMetazoa"/>
        </authorList>
    </citation>
    <scope>IDENTIFICATION</scope>
</reference>
<dbReference type="PANTHER" id="PTHR10302">
    <property type="entry name" value="SINGLE-STRANDED DNA-BINDING PROTEIN"/>
    <property type="match status" value="1"/>
</dbReference>
<dbReference type="GO" id="GO:0003697">
    <property type="term" value="F:single-stranded DNA binding"/>
    <property type="evidence" value="ECO:0007669"/>
    <property type="project" value="InterPro"/>
</dbReference>
<dbReference type="Pfam" id="PF00436">
    <property type="entry name" value="SSB"/>
    <property type="match status" value="1"/>
</dbReference>
<dbReference type="OMA" id="KTQWHRI"/>
<dbReference type="EnsemblMetazoa" id="XM_021053797.2">
    <property type="protein sequence ID" value="XP_020909456.2"/>
    <property type="gene ID" value="LOC110247366"/>
</dbReference>
<dbReference type="RefSeq" id="XP_020909456.2">
    <property type="nucleotide sequence ID" value="XM_021053797.2"/>
</dbReference>
<keyword evidence="1 2" id="KW-0238">DNA-binding</keyword>
<dbReference type="PANTHER" id="PTHR10302:SF0">
    <property type="entry name" value="SINGLE-STRANDED DNA-BINDING PROTEIN, MITOCHONDRIAL"/>
    <property type="match status" value="1"/>
</dbReference>
<dbReference type="GO" id="GO:0006260">
    <property type="term" value="P:DNA replication"/>
    <property type="evidence" value="ECO:0007669"/>
    <property type="project" value="InterPro"/>
</dbReference>
<keyword evidence="2" id="KW-0496">Mitochondrion</keyword>
<evidence type="ECO:0000313" key="4">
    <source>
        <dbReference type="Proteomes" id="UP000887567"/>
    </source>
</evidence>
<comment type="subcellular location">
    <subcellularLocation>
        <location evidence="2">Mitochondrion</location>
    </subcellularLocation>
</comment>
<dbReference type="AlphaFoldDB" id="A0A913XTF2"/>
<dbReference type="Gene3D" id="2.40.50.140">
    <property type="entry name" value="Nucleic acid-binding proteins"/>
    <property type="match status" value="1"/>
</dbReference>
<dbReference type="PIRSF" id="PIRSF002070">
    <property type="entry name" value="SSB"/>
    <property type="match status" value="1"/>
</dbReference>
<accession>A0A913XTF2</accession>
<sequence length="118" mass="13254">MTGTLNKTMILGYLGGDPEIRMTESGREIARLTVATNEHYTDAQGQRQKNTEWHRLVVFADGLISKVIKPYLKKGSKLLVEGRNATRKYTDKNGVERYSTDVIVRGITLLDRQAGSQN</sequence>
<dbReference type="NCBIfam" id="TIGR00621">
    <property type="entry name" value="ssb"/>
    <property type="match status" value="1"/>
</dbReference>
<proteinExistence type="inferred from homology"/>
<dbReference type="GO" id="GO:0005739">
    <property type="term" value="C:mitochondrion"/>
    <property type="evidence" value="ECO:0007669"/>
    <property type="project" value="UniProtKB-SubCell"/>
</dbReference>
<keyword evidence="4" id="KW-1185">Reference proteome</keyword>
<protein>
    <recommendedName>
        <fullName evidence="2">Single-stranded DNA-binding protein</fullName>
    </recommendedName>
</protein>
<dbReference type="GeneID" id="110247366"/>
<dbReference type="OrthoDB" id="1078367at2759"/>
<dbReference type="InterPro" id="IPR012340">
    <property type="entry name" value="NA-bd_OB-fold"/>
</dbReference>
<dbReference type="KEGG" id="epa:110247366"/>
<name>A0A913XTF2_EXADI</name>
<dbReference type="SUPFAM" id="SSF50249">
    <property type="entry name" value="Nucleic acid-binding proteins"/>
    <property type="match status" value="1"/>
</dbReference>
<dbReference type="Proteomes" id="UP000887567">
    <property type="component" value="Unplaced"/>
</dbReference>
<dbReference type="InterPro" id="IPR000424">
    <property type="entry name" value="Primosome_PriB/ssb"/>
</dbReference>
<dbReference type="InterPro" id="IPR011344">
    <property type="entry name" value="ssDNA-bd"/>
</dbReference>